<name>A0A5T4LNL2_SALER</name>
<dbReference type="Pfam" id="PF11140">
    <property type="entry name" value="DUF2913"/>
    <property type="match status" value="1"/>
</dbReference>
<evidence type="ECO:0000313" key="1">
    <source>
        <dbReference type="EMBL" id="EBL7518571.1"/>
    </source>
</evidence>
<accession>A0A5T4LNL2</accession>
<sequence length="213" mass="23993">MVIIRNISLSVTEQAARSAHLAWCTLIALHLARLDDHIQSESQENLFLVRWLAGAEKQRRFSRDVAADIRWLLKQGRLSGLNARLRSKLEFLWRAGSGDILAQTDLFRLTWGLDTLKGYRWGYYVLSDTEWSGRRRKRLSPDVNAVSLLQSSLERAFADDGSQLHPVRVRGNSNVAALEALLSSCGWRLHQADDGEHCLLADTTEAGEVSRVA</sequence>
<protein>
    <submittedName>
        <fullName evidence="1">DUF2913 family protein</fullName>
    </submittedName>
</protein>
<dbReference type="EMBL" id="AAGACD010000008">
    <property type="protein sequence ID" value="EBL7518571.1"/>
    <property type="molecule type" value="Genomic_DNA"/>
</dbReference>
<organism evidence="1">
    <name type="scientific">Salmonella enterica</name>
    <name type="common">Salmonella choleraesuis</name>
    <dbReference type="NCBI Taxonomy" id="28901"/>
    <lineage>
        <taxon>Bacteria</taxon>
        <taxon>Pseudomonadati</taxon>
        <taxon>Pseudomonadota</taxon>
        <taxon>Gammaproteobacteria</taxon>
        <taxon>Enterobacterales</taxon>
        <taxon>Enterobacteriaceae</taxon>
        <taxon>Salmonella</taxon>
    </lineage>
</organism>
<dbReference type="InterPro" id="IPR021316">
    <property type="entry name" value="DUF2913"/>
</dbReference>
<reference evidence="1" key="1">
    <citation type="submission" date="2018-07" db="EMBL/GenBank/DDBJ databases">
        <authorList>
            <consortium name="PulseNet: The National Subtyping Network for Foodborne Disease Surveillance"/>
            <person name="Tarr C.L."/>
            <person name="Trees E."/>
            <person name="Katz L.S."/>
            <person name="Carleton-Romer H.A."/>
            <person name="Stroika S."/>
            <person name="Kucerova Z."/>
            <person name="Roache K.F."/>
            <person name="Sabol A.L."/>
            <person name="Besser J."/>
            <person name="Gerner-Smidt P."/>
        </authorList>
    </citation>
    <scope>NUCLEOTIDE SEQUENCE</scope>
    <source>
        <strain evidence="1">PNUSAS031704</strain>
    </source>
</reference>
<gene>
    <name evidence="1" type="ORF">C1B90_21280</name>
</gene>
<comment type="caution">
    <text evidence="1">The sequence shown here is derived from an EMBL/GenBank/DDBJ whole genome shotgun (WGS) entry which is preliminary data.</text>
</comment>
<proteinExistence type="predicted"/>
<dbReference type="AlphaFoldDB" id="A0A5T4LNL2"/>